<keyword evidence="2" id="KW-1185">Reference proteome</keyword>
<dbReference type="Proteomes" id="UP000027361">
    <property type="component" value="Unassembled WGS sequence"/>
</dbReference>
<reference evidence="1 2" key="1">
    <citation type="submission" date="2014-05" db="EMBL/GenBank/DDBJ databases">
        <title>Draft genome sequence of a rare smut relative, Tilletiaria anomala UBC 951.</title>
        <authorList>
            <consortium name="DOE Joint Genome Institute"/>
            <person name="Toome M."/>
            <person name="Kuo A."/>
            <person name="Henrissat B."/>
            <person name="Lipzen A."/>
            <person name="Tritt A."/>
            <person name="Yoshinaga Y."/>
            <person name="Zane M."/>
            <person name="Barry K."/>
            <person name="Grigoriev I.V."/>
            <person name="Spatafora J.W."/>
            <person name="Aimea M.C."/>
        </authorList>
    </citation>
    <scope>NUCLEOTIDE SEQUENCE [LARGE SCALE GENOMIC DNA]</scope>
    <source>
        <strain evidence="1 2">UBC 951</strain>
    </source>
</reference>
<proteinExistence type="predicted"/>
<dbReference type="GeneID" id="25266967"/>
<dbReference type="InParanoid" id="A0A066VZK1"/>
<protein>
    <recommendedName>
        <fullName evidence="3">Dopa 4,5-dioxygenase</fullName>
    </recommendedName>
</protein>
<dbReference type="SUPFAM" id="SSF143410">
    <property type="entry name" value="DOPA-like"/>
    <property type="match status" value="1"/>
</dbReference>
<dbReference type="InterPro" id="IPR014980">
    <property type="entry name" value="DOPA_dioxygen"/>
</dbReference>
<comment type="caution">
    <text evidence="1">The sequence shown here is derived from an EMBL/GenBank/DDBJ whole genome shotgun (WGS) entry which is preliminary data.</text>
</comment>
<dbReference type="Gene3D" id="3.30.70.1240">
    <property type="entry name" value="DOPA-like domains"/>
    <property type="match status" value="1"/>
</dbReference>
<dbReference type="RefSeq" id="XP_013242576.1">
    <property type="nucleotide sequence ID" value="XM_013387122.1"/>
</dbReference>
<dbReference type="PANTHER" id="PTHR36423:SF2">
    <property type="entry name" value="AFR070WP"/>
    <property type="match status" value="1"/>
</dbReference>
<dbReference type="OMA" id="DIHIYYF"/>
<sequence length="184" mass="20801">MAALPLSAPRDHFLLSPSYAGNEPLSEVKAADGKSVVNPAFGRSVWYDAFQDPIDASRHGFDIHIYYPDYDESETDPSKLHPKTVHALALRERIRREFPELRCYRAWPKPVGPHPTAMFELNVFTPEQLGAIIPFLLANRGDLSVLLHPNTHDEIKDHTDFAVWFGHPVVLNIDLLLEPSAKRD</sequence>
<dbReference type="InterPro" id="IPR023389">
    <property type="entry name" value="DOPA-like_sf"/>
</dbReference>
<dbReference type="OrthoDB" id="9970095at2759"/>
<dbReference type="PANTHER" id="PTHR36423">
    <property type="entry name" value="AFR070WP"/>
    <property type="match status" value="1"/>
</dbReference>
<organism evidence="1 2">
    <name type="scientific">Tilletiaria anomala (strain ATCC 24038 / CBS 436.72 / UBC 951)</name>
    <dbReference type="NCBI Taxonomy" id="1037660"/>
    <lineage>
        <taxon>Eukaryota</taxon>
        <taxon>Fungi</taxon>
        <taxon>Dikarya</taxon>
        <taxon>Basidiomycota</taxon>
        <taxon>Ustilaginomycotina</taxon>
        <taxon>Exobasidiomycetes</taxon>
        <taxon>Georgefischeriales</taxon>
        <taxon>Tilletiariaceae</taxon>
        <taxon>Tilletiaria</taxon>
    </lineage>
</organism>
<dbReference type="Pfam" id="PF08883">
    <property type="entry name" value="DOPA_dioxygen"/>
    <property type="match status" value="1"/>
</dbReference>
<name>A0A066VZK1_TILAU</name>
<evidence type="ECO:0000313" key="1">
    <source>
        <dbReference type="EMBL" id="KDN43955.1"/>
    </source>
</evidence>
<gene>
    <name evidence="1" type="ORF">K437DRAFT_286703</name>
</gene>
<evidence type="ECO:0000313" key="2">
    <source>
        <dbReference type="Proteomes" id="UP000027361"/>
    </source>
</evidence>
<dbReference type="HOGENOM" id="CLU_090062_0_1_1"/>
<accession>A0A066VZK1</accession>
<evidence type="ECO:0008006" key="3">
    <source>
        <dbReference type="Google" id="ProtNLM"/>
    </source>
</evidence>
<dbReference type="AlphaFoldDB" id="A0A066VZK1"/>
<dbReference type="EMBL" id="JMSN01000056">
    <property type="protein sequence ID" value="KDN43955.1"/>
    <property type="molecule type" value="Genomic_DNA"/>
</dbReference>